<feature type="compositionally biased region" description="Polar residues" evidence="2">
    <location>
        <begin position="372"/>
        <end position="386"/>
    </location>
</feature>
<keyword evidence="4" id="KW-1185">Reference proteome</keyword>
<feature type="coiled-coil region" evidence="1">
    <location>
        <begin position="34"/>
        <end position="68"/>
    </location>
</feature>
<feature type="coiled-coil region" evidence="1">
    <location>
        <begin position="109"/>
        <end position="311"/>
    </location>
</feature>
<feature type="region of interest" description="Disordered" evidence="2">
    <location>
        <begin position="350"/>
        <end position="394"/>
    </location>
</feature>
<keyword evidence="1" id="KW-0175">Coiled coil</keyword>
<dbReference type="InParanoid" id="A0A7M7N419"/>
<feature type="region of interest" description="Disordered" evidence="2">
    <location>
        <begin position="1"/>
        <end position="23"/>
    </location>
</feature>
<dbReference type="Proteomes" id="UP000007110">
    <property type="component" value="Unassembled WGS sequence"/>
</dbReference>
<organism evidence="3 4">
    <name type="scientific">Strongylocentrotus purpuratus</name>
    <name type="common">Purple sea urchin</name>
    <dbReference type="NCBI Taxonomy" id="7668"/>
    <lineage>
        <taxon>Eukaryota</taxon>
        <taxon>Metazoa</taxon>
        <taxon>Echinodermata</taxon>
        <taxon>Eleutherozoa</taxon>
        <taxon>Echinozoa</taxon>
        <taxon>Echinoidea</taxon>
        <taxon>Euechinoidea</taxon>
        <taxon>Echinacea</taxon>
        <taxon>Camarodonta</taxon>
        <taxon>Echinidea</taxon>
        <taxon>Strongylocentrotidae</taxon>
        <taxon>Strongylocentrotus</taxon>
    </lineage>
</organism>
<dbReference type="OMA" id="CEEYHRI"/>
<sequence>MSDNCYKKRDQSREEYTEQENRLTNRHIQALGLMQDIHRENEELKKQLKQLEDELSNCEEYHRIAKDAKAFKQQAQDDCLKKIDRNSEKLNRKHKEEMMSLISSKLQAETEWLEERERLQQLLDQHEKQNAILTDQLEALKKHDLKIDVVNQRLDQSLKEMVELKETNKQLNLQIEQLQEVENNHAATYQERIHQVEGEKEMLELELQEVQQRLHEFELRVKVLEEALSAVGQQTKERHSAKSKLRQQLEQVSKEIISYQQQIMELEELVSDLKKELQDRTNQRDQETSTKEKLLIFLQQLQEECRRLKEELASRQPDRQATQERVGFREFVGMRRELNILKDENDWLKQSRKKPKSLPSLKGPSPDGYLSADSNNSRTLRQSKSETAVRVYKR</sequence>
<dbReference type="KEGG" id="spu:576579"/>
<feature type="compositionally biased region" description="Low complexity" evidence="2">
    <location>
        <begin position="357"/>
        <end position="366"/>
    </location>
</feature>
<evidence type="ECO:0000313" key="3">
    <source>
        <dbReference type="EnsemblMetazoa" id="XP_030830977"/>
    </source>
</evidence>
<reference evidence="4" key="1">
    <citation type="submission" date="2015-02" db="EMBL/GenBank/DDBJ databases">
        <title>Genome sequencing for Strongylocentrotus purpuratus.</title>
        <authorList>
            <person name="Murali S."/>
            <person name="Liu Y."/>
            <person name="Vee V."/>
            <person name="English A."/>
            <person name="Wang M."/>
            <person name="Skinner E."/>
            <person name="Han Y."/>
            <person name="Muzny D.M."/>
            <person name="Worley K.C."/>
            <person name="Gibbs R.A."/>
        </authorList>
    </citation>
    <scope>NUCLEOTIDE SEQUENCE</scope>
</reference>
<name>A0A7M7N419_STRPU</name>
<protein>
    <submittedName>
        <fullName evidence="3">Uncharacterized protein</fullName>
    </submittedName>
</protein>
<proteinExistence type="predicted"/>
<dbReference type="OrthoDB" id="10058798at2759"/>
<reference evidence="3" key="2">
    <citation type="submission" date="2021-01" db="UniProtKB">
        <authorList>
            <consortium name="EnsemblMetazoa"/>
        </authorList>
    </citation>
    <scope>IDENTIFICATION</scope>
</reference>
<accession>A0A7M7N419</accession>
<dbReference type="EnsemblMetazoa" id="XM_030975117">
    <property type="protein sequence ID" value="XP_030830977"/>
    <property type="gene ID" value="LOC576579"/>
</dbReference>
<evidence type="ECO:0000256" key="2">
    <source>
        <dbReference type="SAM" id="MobiDB-lite"/>
    </source>
</evidence>
<dbReference type="RefSeq" id="XP_030830977.1">
    <property type="nucleotide sequence ID" value="XM_030975117.1"/>
</dbReference>
<evidence type="ECO:0000256" key="1">
    <source>
        <dbReference type="SAM" id="Coils"/>
    </source>
</evidence>
<dbReference type="AlphaFoldDB" id="A0A7M7N419"/>
<dbReference type="GeneID" id="576579"/>
<evidence type="ECO:0000313" key="4">
    <source>
        <dbReference type="Proteomes" id="UP000007110"/>
    </source>
</evidence>